<comment type="caution">
    <text evidence="16">The sequence shown here is derived from an EMBL/GenBank/DDBJ whole genome shotgun (WGS) entry which is preliminary data.</text>
</comment>
<organism evidence="16 17">
    <name type="scientific">Niveomyces insectorum RCEF 264</name>
    <dbReference type="NCBI Taxonomy" id="1081102"/>
    <lineage>
        <taxon>Eukaryota</taxon>
        <taxon>Fungi</taxon>
        <taxon>Dikarya</taxon>
        <taxon>Ascomycota</taxon>
        <taxon>Pezizomycotina</taxon>
        <taxon>Sordariomycetes</taxon>
        <taxon>Hypocreomycetidae</taxon>
        <taxon>Hypocreales</taxon>
        <taxon>Cordycipitaceae</taxon>
        <taxon>Niveomyces</taxon>
    </lineage>
</organism>
<comment type="cofactor">
    <cofactor evidence="1">
        <name>[4Fe-4S] cluster</name>
        <dbReference type="ChEBI" id="CHEBI:49883"/>
    </cofactor>
</comment>
<evidence type="ECO:0000256" key="6">
    <source>
        <dbReference type="ARBA" id="ARBA00022679"/>
    </source>
</evidence>
<evidence type="ECO:0000256" key="10">
    <source>
        <dbReference type="ARBA" id="ARBA00023014"/>
    </source>
</evidence>
<comment type="pathway">
    <text evidence="2">Protein modification; peptidyl-diphthamide biosynthesis.</text>
</comment>
<proteinExistence type="inferred from homology"/>
<keyword evidence="10" id="KW-0411">Iron-sulfur</keyword>
<protein>
    <recommendedName>
        <fullName evidence="5">2-(3-amino-3-carboxypropyl)histidine synthase subunit 1</fullName>
        <ecNumber evidence="4">2.5.1.108</ecNumber>
    </recommendedName>
    <alternativeName>
        <fullName evidence="12">Diphthamide biosynthesis protein 1</fullName>
    </alternativeName>
    <alternativeName>
        <fullName evidence="13">Diphtheria toxin resistance protein 1</fullName>
    </alternativeName>
    <alternativeName>
        <fullName evidence="11">S-adenosyl-L-methionine:L-histidine 3-amino-3-carboxypropyltransferase 1</fullName>
    </alternativeName>
</protein>
<accession>A0A167QSG9</accession>
<dbReference type="GO" id="GO:0017183">
    <property type="term" value="P:protein histidyl modification to diphthamide"/>
    <property type="evidence" value="ECO:0007669"/>
    <property type="project" value="UniProtKB-UniPathway"/>
</dbReference>
<dbReference type="FunFam" id="3.40.50.11840:FF:000001">
    <property type="entry name" value="2-(3-amino-3-carboxypropyl)histidine synthase subunit 1"/>
    <property type="match status" value="1"/>
</dbReference>
<dbReference type="InterPro" id="IPR042265">
    <property type="entry name" value="DPH1/DPH2_3"/>
</dbReference>
<dbReference type="FunFam" id="3.40.50.11850:FF:000001">
    <property type="entry name" value="2-(3-amino-3-carboxypropyl)histidine synthase subunit 1"/>
    <property type="match status" value="1"/>
</dbReference>
<evidence type="ECO:0000256" key="9">
    <source>
        <dbReference type="ARBA" id="ARBA00023004"/>
    </source>
</evidence>
<dbReference type="Gene3D" id="3.40.50.11850">
    <property type="entry name" value="Diphthamide synthesis DPH1/DPH2 domain 2"/>
    <property type="match status" value="1"/>
</dbReference>
<dbReference type="GO" id="GO:0090560">
    <property type="term" value="F:2-(3-amino-3-carboxypropyl)histidine synthase activity"/>
    <property type="evidence" value="ECO:0007669"/>
    <property type="project" value="UniProtKB-EC"/>
</dbReference>
<dbReference type="Gene3D" id="3.40.50.11840">
    <property type="entry name" value="Diphthamide synthesis DPH1/DPH2 domain 1"/>
    <property type="match status" value="1"/>
</dbReference>
<dbReference type="EMBL" id="AZHD01000013">
    <property type="protein sequence ID" value="OAA57927.1"/>
    <property type="molecule type" value="Genomic_DNA"/>
</dbReference>
<evidence type="ECO:0000256" key="8">
    <source>
        <dbReference type="ARBA" id="ARBA00022723"/>
    </source>
</evidence>
<evidence type="ECO:0000313" key="16">
    <source>
        <dbReference type="EMBL" id="OAA57927.1"/>
    </source>
</evidence>
<dbReference type="GO" id="GO:0051539">
    <property type="term" value="F:4 iron, 4 sulfur cluster binding"/>
    <property type="evidence" value="ECO:0007669"/>
    <property type="project" value="EnsemblFungi"/>
</dbReference>
<dbReference type="GO" id="GO:0046872">
    <property type="term" value="F:metal ion binding"/>
    <property type="evidence" value="ECO:0007669"/>
    <property type="project" value="UniProtKB-KW"/>
</dbReference>
<dbReference type="InterPro" id="IPR042263">
    <property type="entry name" value="DPH1/DPH2_1"/>
</dbReference>
<feature type="compositionally biased region" description="Low complexity" evidence="15">
    <location>
        <begin position="92"/>
        <end position="103"/>
    </location>
</feature>
<dbReference type="Gene3D" id="3.40.50.11860">
    <property type="entry name" value="Diphthamide synthesis DPH1/DPH2 domain 3"/>
    <property type="match status" value="1"/>
</dbReference>
<evidence type="ECO:0000313" key="17">
    <source>
        <dbReference type="Proteomes" id="UP000076874"/>
    </source>
</evidence>
<keyword evidence="8" id="KW-0479">Metal-binding</keyword>
<evidence type="ECO:0000256" key="15">
    <source>
        <dbReference type="SAM" id="MobiDB-lite"/>
    </source>
</evidence>
<dbReference type="STRING" id="1081102.A0A167QSG9"/>
<dbReference type="InterPro" id="IPR042264">
    <property type="entry name" value="DPH1/DPH2_2"/>
</dbReference>
<keyword evidence="6" id="KW-0808">Transferase</keyword>
<evidence type="ECO:0000256" key="3">
    <source>
        <dbReference type="ARBA" id="ARBA00010173"/>
    </source>
</evidence>
<evidence type="ECO:0000256" key="4">
    <source>
        <dbReference type="ARBA" id="ARBA00012221"/>
    </source>
</evidence>
<dbReference type="PANTHER" id="PTHR10762:SF1">
    <property type="entry name" value="2-(3-AMINO-3-CARBOXYPROPYL)HISTIDINE SYNTHASE SUBUNIT 1"/>
    <property type="match status" value="1"/>
</dbReference>
<evidence type="ECO:0000256" key="2">
    <source>
        <dbReference type="ARBA" id="ARBA00005156"/>
    </source>
</evidence>
<evidence type="ECO:0000256" key="7">
    <source>
        <dbReference type="ARBA" id="ARBA00022691"/>
    </source>
</evidence>
<keyword evidence="17" id="KW-1185">Reference proteome</keyword>
<evidence type="ECO:0000256" key="14">
    <source>
        <dbReference type="ARBA" id="ARBA00048403"/>
    </source>
</evidence>
<keyword evidence="9" id="KW-0408">Iron</keyword>
<evidence type="ECO:0000256" key="1">
    <source>
        <dbReference type="ARBA" id="ARBA00001966"/>
    </source>
</evidence>
<gene>
    <name evidence="16" type="ORF">SPI_06812</name>
</gene>
<dbReference type="Pfam" id="PF01866">
    <property type="entry name" value="Diphthamide_syn"/>
    <property type="match status" value="1"/>
</dbReference>
<dbReference type="SFLD" id="SFLDS00032">
    <property type="entry name" value="Radical_SAM_3-amino-3-carboxyp"/>
    <property type="match status" value="1"/>
</dbReference>
<dbReference type="NCBIfam" id="TIGR00322">
    <property type="entry name" value="diphth2_R"/>
    <property type="match status" value="1"/>
</dbReference>
<dbReference type="GO" id="GO:0120513">
    <property type="term" value="C:2-(3-amino-3-carboxypropyl)histidine synthase complex"/>
    <property type="evidence" value="ECO:0007669"/>
    <property type="project" value="EnsemblFungi"/>
</dbReference>
<dbReference type="EC" id="2.5.1.108" evidence="4"/>
<comment type="similarity">
    <text evidence="3">Belongs to the DPH1/DPH2 family. DPH1 subfamily.</text>
</comment>
<keyword evidence="7" id="KW-0949">S-adenosyl-L-methionine</keyword>
<reference evidence="16 17" key="1">
    <citation type="journal article" date="2016" name="Genome Biol. Evol.">
        <title>Divergent and convergent evolution of fungal pathogenicity.</title>
        <authorList>
            <person name="Shang Y."/>
            <person name="Xiao G."/>
            <person name="Zheng P."/>
            <person name="Cen K."/>
            <person name="Zhan S."/>
            <person name="Wang C."/>
        </authorList>
    </citation>
    <scope>NUCLEOTIDE SEQUENCE [LARGE SCALE GENOMIC DNA]</scope>
    <source>
        <strain evidence="16 17">RCEF 264</strain>
    </source>
</reference>
<dbReference type="FunFam" id="3.40.50.11860:FF:000002">
    <property type="entry name" value="2-(3-amino-3-carboxypropyl)histidine synthase subunit 1"/>
    <property type="match status" value="1"/>
</dbReference>
<dbReference type="InterPro" id="IPR016435">
    <property type="entry name" value="DPH1/DPH2"/>
</dbReference>
<dbReference type="PANTHER" id="PTHR10762">
    <property type="entry name" value="DIPHTHAMIDE BIOSYNTHESIS PROTEIN"/>
    <property type="match status" value="1"/>
</dbReference>
<comment type="catalytic activity">
    <reaction evidence="14">
        <text>L-histidyl-[translation elongation factor 2] + S-adenosyl-L-methionine = 2-[(3S)-amino-3-carboxypropyl]-L-histidyl-[translation elongation factor 2] + S-methyl-5'-thioadenosine + H(+)</text>
        <dbReference type="Rhea" id="RHEA:36783"/>
        <dbReference type="Rhea" id="RHEA-COMP:9748"/>
        <dbReference type="Rhea" id="RHEA-COMP:9749"/>
        <dbReference type="ChEBI" id="CHEBI:15378"/>
        <dbReference type="ChEBI" id="CHEBI:17509"/>
        <dbReference type="ChEBI" id="CHEBI:29979"/>
        <dbReference type="ChEBI" id="CHEBI:59789"/>
        <dbReference type="ChEBI" id="CHEBI:73995"/>
        <dbReference type="EC" id="2.5.1.108"/>
    </reaction>
</comment>
<evidence type="ECO:0000256" key="11">
    <source>
        <dbReference type="ARBA" id="ARBA00031690"/>
    </source>
</evidence>
<dbReference type="AlphaFoldDB" id="A0A167QSG9"/>
<dbReference type="Proteomes" id="UP000076874">
    <property type="component" value="Unassembled WGS sequence"/>
</dbReference>
<feature type="region of interest" description="Disordered" evidence="15">
    <location>
        <begin position="1"/>
        <end position="121"/>
    </location>
</feature>
<dbReference type="OrthoDB" id="1649088at2759"/>
<evidence type="ECO:0000256" key="5">
    <source>
        <dbReference type="ARBA" id="ARBA00021915"/>
    </source>
</evidence>
<sequence length="524" mass="57016">MEEDRAQTDIGLAAEIEEQQREAEFEKELAKQAEETQPKESRPDDRDSANDNDKTQRIEPPIRQNAPLLAGPDKPALKQPKKRFIGRRAADDAAAVRSATTASTEEDSGAIVARPQRRSAARRLNQVPAELTDDPALQAAVALLPSNYSFEIPKTIHRIRTLGAKRVALQMPEGLLLFATTISDILTQFCPGTETLILGDVTYGACCVDDYTARALGCDLLVHYAHSCLIAVDVTQIKTLYVFVDIRIDTAHLLATLERNLLAVPSGPQATPTTTTLVLVGTIQFNATIHSVQPALERAGFRVVVPQIAPLSKGEILGCTSPSLAAQQLAAAGDDTDGGSRLVILYLGDGRFHLESIMIHNPTVPAYRYDPYARALTRETYGHAEMQDLRRAAVRTARGARSWGLILGALGRQGNPHTLAAIEAQLRARGLPFVTLLLSEILPHKLARMSADVDCWVQVACPRLSIDWGYAFPRPLLTPYEALVALGERDDAWARAPDGTVGGVYPMDFYGKDGLGRTRAAQPV</sequence>
<dbReference type="UniPathway" id="UPA00559"/>
<evidence type="ECO:0000256" key="13">
    <source>
        <dbReference type="ARBA" id="ARBA00032789"/>
    </source>
</evidence>
<feature type="compositionally biased region" description="Basic and acidic residues" evidence="15">
    <location>
        <begin position="18"/>
        <end position="57"/>
    </location>
</feature>
<name>A0A167QSG9_9HYPO</name>
<evidence type="ECO:0000256" key="12">
    <source>
        <dbReference type="ARBA" id="ARBA00032574"/>
    </source>
</evidence>